<proteinExistence type="predicted"/>
<sequence length="119" mass="13491">MDSIMIKVATDFSPFPGSRYMSEGKHSGEEFRNNLLAPAFKKALEENKKVIVNLDGTAGYGTSFLEEIFGGLIRENNFDYTEVINRLEIISNEEDYLREDALEFIQDANEARNTDEATI</sequence>
<dbReference type="STRING" id="411154.GFO_0258"/>
<accession>A0LXZ9</accession>
<reference evidence="2 3" key="1">
    <citation type="journal article" date="2006" name="Environ. Microbiol.">
        <title>Whole genome analysis of the marine Bacteroidetes'Gramella forsetii' reveals adaptations to degradation of polymeric organic matter.</title>
        <authorList>
            <person name="Bauer M."/>
            <person name="Kube M."/>
            <person name="Teeling H."/>
            <person name="Richter M."/>
            <person name="Lombardot T."/>
            <person name="Allers E."/>
            <person name="Wuerdemann C.A."/>
            <person name="Quast C."/>
            <person name="Kuhl H."/>
            <person name="Knaust F."/>
            <person name="Woebken D."/>
            <person name="Bischof K."/>
            <person name="Mussmann M."/>
            <person name="Choudhuri J.V."/>
            <person name="Meyer F."/>
            <person name="Reinhardt R."/>
            <person name="Amann R.I."/>
            <person name="Gloeckner F.O."/>
        </authorList>
    </citation>
    <scope>NUCLEOTIDE SEQUENCE [LARGE SCALE GENOMIC DNA]</scope>
    <source>
        <strain evidence="2 3">KT0803</strain>
    </source>
</reference>
<feature type="domain" description="DUF4325" evidence="1">
    <location>
        <begin position="27"/>
        <end position="96"/>
    </location>
</feature>
<evidence type="ECO:0000313" key="2">
    <source>
        <dbReference type="EMBL" id="CAL65244.1"/>
    </source>
</evidence>
<protein>
    <recommendedName>
        <fullName evidence="1">DUF4325 domain-containing protein</fullName>
    </recommendedName>
</protein>
<dbReference type="Proteomes" id="UP000000755">
    <property type="component" value="Chromosome"/>
</dbReference>
<evidence type="ECO:0000313" key="3">
    <source>
        <dbReference type="Proteomes" id="UP000000755"/>
    </source>
</evidence>
<dbReference type="AlphaFoldDB" id="A0LXZ9"/>
<name>A0LXZ9_CHRFK</name>
<dbReference type="Pfam" id="PF14213">
    <property type="entry name" value="DUF4325"/>
    <property type="match status" value="1"/>
</dbReference>
<dbReference type="KEGG" id="gfo:GFO_0258"/>
<dbReference type="HOGENOM" id="CLU_163405_1_0_10"/>
<dbReference type="eggNOG" id="ENOG50334YK">
    <property type="taxonomic scope" value="Bacteria"/>
</dbReference>
<dbReference type="InterPro" id="IPR025474">
    <property type="entry name" value="DUF4325"/>
</dbReference>
<gene>
    <name evidence="2" type="ordered locus">GFO_0258</name>
</gene>
<dbReference type="OrthoDB" id="1551124at2"/>
<dbReference type="EMBL" id="CU207366">
    <property type="protein sequence ID" value="CAL65244.1"/>
    <property type="molecule type" value="Genomic_DNA"/>
</dbReference>
<evidence type="ECO:0000259" key="1">
    <source>
        <dbReference type="Pfam" id="PF14213"/>
    </source>
</evidence>
<organism evidence="2 3">
    <name type="scientific">Christiangramia forsetii (strain DSM 17595 / CGMCC 1.15422 / KT0803)</name>
    <name type="common">Gramella forsetii</name>
    <dbReference type="NCBI Taxonomy" id="411154"/>
    <lineage>
        <taxon>Bacteria</taxon>
        <taxon>Pseudomonadati</taxon>
        <taxon>Bacteroidota</taxon>
        <taxon>Flavobacteriia</taxon>
        <taxon>Flavobacteriales</taxon>
        <taxon>Flavobacteriaceae</taxon>
        <taxon>Christiangramia</taxon>
    </lineage>
</organism>